<accession>A0A0F9NPS8</accession>
<gene>
    <name evidence="1" type="ORF">LCGC14_1000330</name>
</gene>
<dbReference type="AlphaFoldDB" id="A0A0F9NPS8"/>
<evidence type="ECO:0000313" key="1">
    <source>
        <dbReference type="EMBL" id="KKN14037.1"/>
    </source>
</evidence>
<comment type="caution">
    <text evidence="1">The sequence shown here is derived from an EMBL/GenBank/DDBJ whole genome shotgun (WGS) entry which is preliminary data.</text>
</comment>
<reference evidence="1" key="1">
    <citation type="journal article" date="2015" name="Nature">
        <title>Complex archaea that bridge the gap between prokaryotes and eukaryotes.</title>
        <authorList>
            <person name="Spang A."/>
            <person name="Saw J.H."/>
            <person name="Jorgensen S.L."/>
            <person name="Zaremba-Niedzwiedzka K."/>
            <person name="Martijn J."/>
            <person name="Lind A.E."/>
            <person name="van Eijk R."/>
            <person name="Schleper C."/>
            <person name="Guy L."/>
            <person name="Ettema T.J."/>
        </authorList>
    </citation>
    <scope>NUCLEOTIDE SEQUENCE</scope>
</reference>
<proteinExistence type="predicted"/>
<dbReference type="EMBL" id="LAZR01003859">
    <property type="protein sequence ID" value="KKN14037.1"/>
    <property type="molecule type" value="Genomic_DNA"/>
</dbReference>
<protein>
    <submittedName>
        <fullName evidence="1">Uncharacterized protein</fullName>
    </submittedName>
</protein>
<name>A0A0F9NPS8_9ZZZZ</name>
<organism evidence="1">
    <name type="scientific">marine sediment metagenome</name>
    <dbReference type="NCBI Taxonomy" id="412755"/>
    <lineage>
        <taxon>unclassified sequences</taxon>
        <taxon>metagenomes</taxon>
        <taxon>ecological metagenomes</taxon>
    </lineage>
</organism>
<sequence>MIEPESFKAKVNISVSYGLRAYNNDREVFLSKSPLIVNPTELPNNYRGKILTFLIVDKDKNYCIYCD</sequence>